<keyword evidence="12" id="KW-1185">Reference proteome</keyword>
<evidence type="ECO:0000256" key="5">
    <source>
        <dbReference type="ARBA" id="ARBA00022729"/>
    </source>
</evidence>
<keyword evidence="6 9" id="KW-0472">Membrane</keyword>
<keyword evidence="9" id="KW-0812">Transmembrane</keyword>
<evidence type="ECO:0000256" key="2">
    <source>
        <dbReference type="ARBA" id="ARBA00004442"/>
    </source>
</evidence>
<name>A0A4R3LMZ9_9GAMM</name>
<keyword evidence="7" id="KW-0998">Cell outer membrane</keyword>
<comment type="caution">
    <text evidence="11">The sequence shown here is derived from an EMBL/GenBank/DDBJ whole genome shotgun (WGS) entry which is preliminary data.</text>
</comment>
<feature type="chain" id="PRO_5020301816" evidence="10">
    <location>
        <begin position="37"/>
        <end position="1521"/>
    </location>
</feature>
<dbReference type="NCBIfam" id="TIGR01376">
    <property type="entry name" value="POMP_repeat"/>
    <property type="match status" value="1"/>
</dbReference>
<organism evidence="11 12">
    <name type="scientific">Pseudofulvimonas gallinarii</name>
    <dbReference type="NCBI Taxonomy" id="634155"/>
    <lineage>
        <taxon>Bacteria</taxon>
        <taxon>Pseudomonadati</taxon>
        <taxon>Pseudomonadota</taxon>
        <taxon>Gammaproteobacteria</taxon>
        <taxon>Lysobacterales</taxon>
        <taxon>Rhodanobacteraceae</taxon>
        <taxon>Pseudofulvimonas</taxon>
    </lineage>
</organism>
<keyword evidence="5 10" id="KW-0732">Signal</keyword>
<dbReference type="InterPro" id="IPR011050">
    <property type="entry name" value="Pectin_lyase_fold/virulence"/>
</dbReference>
<gene>
    <name evidence="11" type="ORF">EDC25_101321</name>
</gene>
<evidence type="ECO:0000256" key="9">
    <source>
        <dbReference type="SAM" id="Phobius"/>
    </source>
</evidence>
<evidence type="ECO:0000256" key="4">
    <source>
        <dbReference type="ARBA" id="ARBA00022525"/>
    </source>
</evidence>
<reference evidence="11 12" key="1">
    <citation type="submission" date="2019-03" db="EMBL/GenBank/DDBJ databases">
        <title>Genomic Encyclopedia of Type Strains, Phase IV (KMG-IV): sequencing the most valuable type-strain genomes for metagenomic binning, comparative biology and taxonomic classification.</title>
        <authorList>
            <person name="Goeker M."/>
        </authorList>
    </citation>
    <scope>NUCLEOTIDE SEQUENCE [LARGE SCALE GENOMIC DNA]</scope>
    <source>
        <strain evidence="11 12">DSM 21944</strain>
    </source>
</reference>
<keyword evidence="9" id="KW-1133">Transmembrane helix</keyword>
<dbReference type="GO" id="GO:0009279">
    <property type="term" value="C:cell outer membrane"/>
    <property type="evidence" value="ECO:0007669"/>
    <property type="project" value="UniProtKB-SubCell"/>
</dbReference>
<keyword evidence="4" id="KW-0964">Secreted</keyword>
<dbReference type="EMBL" id="SMAF01000001">
    <property type="protein sequence ID" value="TCT01451.1"/>
    <property type="molecule type" value="Genomic_DNA"/>
</dbReference>
<evidence type="ECO:0000256" key="7">
    <source>
        <dbReference type="ARBA" id="ARBA00023237"/>
    </source>
</evidence>
<evidence type="ECO:0000313" key="12">
    <source>
        <dbReference type="Proteomes" id="UP000294599"/>
    </source>
</evidence>
<accession>A0A4R3LMZ9</accession>
<evidence type="ECO:0000256" key="10">
    <source>
        <dbReference type="SAM" id="SignalP"/>
    </source>
</evidence>
<protein>
    <submittedName>
        <fullName evidence="11">Putative outer membrane repeat protein</fullName>
    </submittedName>
</protein>
<comment type="subcellular location">
    <subcellularLocation>
        <location evidence="1">Cell envelope</location>
    </subcellularLocation>
    <subcellularLocation>
        <location evidence="2">Cell outer membrane</location>
    </subcellularLocation>
    <subcellularLocation>
        <location evidence="3">Secreted</location>
    </subcellularLocation>
</comment>
<proteinExistence type="predicted"/>
<dbReference type="SUPFAM" id="SSF51126">
    <property type="entry name" value="Pectin lyase-like"/>
    <property type="match status" value="1"/>
</dbReference>
<dbReference type="InterPro" id="IPR003368">
    <property type="entry name" value="POMP_repeat"/>
</dbReference>
<evidence type="ECO:0000256" key="3">
    <source>
        <dbReference type="ARBA" id="ARBA00004613"/>
    </source>
</evidence>
<dbReference type="PROSITE" id="PS51257">
    <property type="entry name" value="PROKAR_LIPOPROTEIN"/>
    <property type="match status" value="1"/>
</dbReference>
<dbReference type="SUPFAM" id="SSF141072">
    <property type="entry name" value="CalX-like"/>
    <property type="match status" value="1"/>
</dbReference>
<feature type="signal peptide" evidence="10">
    <location>
        <begin position="1"/>
        <end position="36"/>
    </location>
</feature>
<dbReference type="InterPro" id="IPR038081">
    <property type="entry name" value="CalX-like_sf"/>
</dbReference>
<feature type="transmembrane region" description="Helical" evidence="9">
    <location>
        <begin position="1494"/>
        <end position="1513"/>
    </location>
</feature>
<dbReference type="GO" id="GO:0005576">
    <property type="term" value="C:extracellular region"/>
    <property type="evidence" value="ECO:0007669"/>
    <property type="project" value="UniProtKB-SubCell"/>
</dbReference>
<sequence>MPDHRRSRRPSRTPRPCAPAWMLGIFLAGCVTDLLAAPQGTDCSGISFPYVLSGPDNAARIAELRQAIECAEANATADVIDLGGTTLLFINADPSSGDTALPNIASAITLRNGTLQRDAAAAEFRLLTIEGPGEFRGETLTFRNGLSHAGGAIYNSGVMELRDVEFINNGDRALTAEGGAIFHGAMDPLRIIDSRFVGNAATSGGAVFVSSGDVWIRGSMLQGNQADEGGAIFSQSFSIRLFDNAFLGNHALRGGAIKTLGARISGTRFEGNTADERGGAISMEGGFVDLFLVNSLLIGNQAPDGAAMVATGAMSHLHNVTINGHPAGAGSLLLSDGDEIVLANSIAWGNNGRPLGTATVRHSLVEGGYPGGTSILDLDPRFVDAANGDFRLAANSPAIDAGNNADVHVDNWWDIDDDGEFDDELDDLAGNPRRHDDAGVVDTGVGTAPIVDLGAYERQTSSSTAGISVNPDSGLVTTEAGGSATFTVVLATQPSANVILGVVSSDPSEGSASPATLDFSPIDWNVPQTVTVTGVDDFVVDGPTLYEISVAPVSSADPAYAGVEPAIVSVTNIDNDIASFTIQSGALVTTEAGGTDTFTVVLNAQPSADVIFDLSSTDPGEGMPSPASLVFTPGNWNVAQTATVTGVDDFVVDGNINYAILLYTTSADPLFNGIGPGVAYATNMDDDTAGIIVDPTSGLVTTEGFGPTGSPGIDQFSVVLTSEPTADVVIGLSSSDMTEGTVSVASLTFTAANWNVAQHVDVYSVDDYVVDGDITYTIVTAAAVSADPNYDGLDPADVTVTNRDNDTAGITINPTSGLVTTEAGGTASFTVVLNTQPSADVTIGLSSSDTTEGTVAPASLTFTAANWNIMQTVTVTGVDDNEVDGDVAYTIVTAAAVSADPNYDGLDPADVSVTNTDDDSAGITVNPTSGLATTEGGGTATFTVALNSQPGADVVIGLSSSDTTEGTVAPTSLTFTAANWNNMQTVTVTGVDDNEVDGDIAYTVVTAAAVSADPNYDGLDPADVSVTNTDDDSAGITVNPTSGLVTTEGGGTATFTVVLNSQPGADVVIGLSSSDTTEGTVAPTSLTFTAANWNNMQTVTVTGVDDNEVDGDIAYTVVTAAAVSADPDYNGVDPDDVAVTNIDDDSAGITINPTGGLVTTEAGGSATFTVALNTQPGADVAIGLSSSDTTEGTVSPGSVTFTAANWNVPQMVTVTGVDDNEVDGDITYTIVTAAAVSADPDYNGVDPDDVAVTNIDDDSAGITINPTGGLVTTEAGGSATFTVALNTQPGADVAIGLSSSDTTEGTVSPGSVTFTAANWNVPQMVTVTGVDDNEVDGDITYTIVTAAAVSADPDYNGVDPDDVAVTNIDDDSAGIMLAASSGSLVTSEMGDSDSFTAVLTTMPSADVILPIASSDSTEGTASPGSLVFTPGNWNVPQTVTVTGLDDAQIDGDQAYRIQVGPASSADTTYSGMTAWMDAVNIDDDVALGSPPRPVPFGGIWVTLVLLLTMLALASETLARRR</sequence>
<evidence type="ECO:0000256" key="8">
    <source>
        <dbReference type="SAM" id="MobiDB-lite"/>
    </source>
</evidence>
<evidence type="ECO:0000256" key="1">
    <source>
        <dbReference type="ARBA" id="ARBA00004196"/>
    </source>
</evidence>
<feature type="region of interest" description="Disordered" evidence="8">
    <location>
        <begin position="914"/>
        <end position="934"/>
    </location>
</feature>
<dbReference type="Proteomes" id="UP000294599">
    <property type="component" value="Unassembled WGS sequence"/>
</dbReference>
<evidence type="ECO:0000256" key="6">
    <source>
        <dbReference type="ARBA" id="ARBA00023136"/>
    </source>
</evidence>
<evidence type="ECO:0000313" key="11">
    <source>
        <dbReference type="EMBL" id="TCT01451.1"/>
    </source>
</evidence>